<dbReference type="AlphaFoldDB" id="A0A397W0R4"/>
<evidence type="ECO:0000313" key="2">
    <source>
        <dbReference type="Proteomes" id="UP000266673"/>
    </source>
</evidence>
<protein>
    <submittedName>
        <fullName evidence="1">Uncharacterized protein</fullName>
    </submittedName>
</protein>
<name>A0A397W0R4_9GLOM</name>
<evidence type="ECO:0000313" key="1">
    <source>
        <dbReference type="EMBL" id="RIB28340.1"/>
    </source>
</evidence>
<proteinExistence type="predicted"/>
<reference evidence="1 2" key="1">
    <citation type="submission" date="2018-06" db="EMBL/GenBank/DDBJ databases">
        <title>Comparative genomics reveals the genomic features of Rhizophagus irregularis, R. cerebriforme, R. diaphanum and Gigaspora rosea, and their symbiotic lifestyle signature.</title>
        <authorList>
            <person name="Morin E."/>
            <person name="San Clemente H."/>
            <person name="Chen E.C.H."/>
            <person name="De La Providencia I."/>
            <person name="Hainaut M."/>
            <person name="Kuo A."/>
            <person name="Kohler A."/>
            <person name="Murat C."/>
            <person name="Tang N."/>
            <person name="Roy S."/>
            <person name="Loubradou J."/>
            <person name="Henrissat B."/>
            <person name="Grigoriev I.V."/>
            <person name="Corradi N."/>
            <person name="Roux C."/>
            <person name="Martin F.M."/>
        </authorList>
    </citation>
    <scope>NUCLEOTIDE SEQUENCE [LARGE SCALE GENOMIC DNA]</scope>
    <source>
        <strain evidence="1 2">DAOM 194757</strain>
    </source>
</reference>
<comment type="caution">
    <text evidence="1">The sequence shown here is derived from an EMBL/GenBank/DDBJ whole genome shotgun (WGS) entry which is preliminary data.</text>
</comment>
<accession>A0A397W0R4</accession>
<gene>
    <name evidence="1" type="ORF">C2G38_2158101</name>
</gene>
<sequence length="207" mass="24967">MWDIEDLSIKTHILVNWKYIPESIKISDDEELLLRLESDDKTDILTVIDYNYRRKKNGIMLKKQLDILPSLKNINRKNFIFHCEILENYDLIIITRIGIFIWTYILEEIQMHYYWNDCNKCLDDFEFKTIKFKTFTENLTLGRILLASTCYGKDHMKALIKQKDDKWIRFLDVCIIRCIENDNYLISKISLLNIIFEKFNELSKNHP</sequence>
<keyword evidence="2" id="KW-1185">Reference proteome</keyword>
<dbReference type="EMBL" id="QKWP01000068">
    <property type="protein sequence ID" value="RIB28340.1"/>
    <property type="molecule type" value="Genomic_DNA"/>
</dbReference>
<dbReference type="Proteomes" id="UP000266673">
    <property type="component" value="Unassembled WGS sequence"/>
</dbReference>
<organism evidence="1 2">
    <name type="scientific">Gigaspora rosea</name>
    <dbReference type="NCBI Taxonomy" id="44941"/>
    <lineage>
        <taxon>Eukaryota</taxon>
        <taxon>Fungi</taxon>
        <taxon>Fungi incertae sedis</taxon>
        <taxon>Mucoromycota</taxon>
        <taxon>Glomeromycotina</taxon>
        <taxon>Glomeromycetes</taxon>
        <taxon>Diversisporales</taxon>
        <taxon>Gigasporaceae</taxon>
        <taxon>Gigaspora</taxon>
    </lineage>
</organism>